<keyword evidence="8" id="KW-0833">Ubl conjugation pathway</keyword>
<evidence type="ECO:0000256" key="11">
    <source>
        <dbReference type="PROSITE-ProRule" id="PRU01220"/>
    </source>
</evidence>
<sequence length="139" mass="15262">MSRVVLSCLQTLASSSTPTSSQSLSTQSCGTTRRTATSQKGSMPNSKFNEFVQAASSLKQNESLRSCRRCGSPATHSTEVQRAKCTRTSCLFDFCTRCQEPFHGSTPCRMIKHHSHFTTSKATPLIPGSARSKRSIRRL</sequence>
<name>A0ABV0V2Z0_9TELE</name>
<keyword evidence="5" id="KW-0479">Metal-binding</keyword>
<dbReference type="InterPro" id="IPR044064">
    <property type="entry name" value="ZF_ZBR"/>
</dbReference>
<dbReference type="PROSITE" id="PS51872">
    <property type="entry name" value="ZF_ZBR"/>
    <property type="match status" value="1"/>
</dbReference>
<keyword evidence="7" id="KW-0131">Cell cycle</keyword>
<evidence type="ECO:0000259" key="13">
    <source>
        <dbReference type="PROSITE" id="PS51872"/>
    </source>
</evidence>
<comment type="pathway">
    <text evidence="3">Protein modification; protein ubiquitination.</text>
</comment>
<evidence type="ECO:0000256" key="6">
    <source>
        <dbReference type="ARBA" id="ARBA00022771"/>
    </source>
</evidence>
<gene>
    <name evidence="14" type="ORF">ILYODFUR_014314</name>
</gene>
<evidence type="ECO:0000256" key="10">
    <source>
        <dbReference type="ARBA" id="ARBA00023242"/>
    </source>
</evidence>
<evidence type="ECO:0000313" key="15">
    <source>
        <dbReference type="Proteomes" id="UP001482620"/>
    </source>
</evidence>
<dbReference type="Proteomes" id="UP001482620">
    <property type="component" value="Unassembled WGS sequence"/>
</dbReference>
<dbReference type="InterPro" id="IPR002867">
    <property type="entry name" value="IBR_dom"/>
</dbReference>
<accession>A0ABV0V2Z0</accession>
<dbReference type="InterPro" id="IPR047147">
    <property type="entry name" value="FBX5_43"/>
</dbReference>
<dbReference type="PROSITE" id="PS51257">
    <property type="entry name" value="PROKAR_LIPOPROTEIN"/>
    <property type="match status" value="1"/>
</dbReference>
<feature type="domain" description="ZBR-type" evidence="13">
    <location>
        <begin position="63"/>
        <end position="111"/>
    </location>
</feature>
<keyword evidence="6 11" id="KW-0863">Zinc-finger</keyword>
<evidence type="ECO:0000256" key="1">
    <source>
        <dbReference type="ARBA" id="ARBA00004123"/>
    </source>
</evidence>
<keyword evidence="10" id="KW-0539">Nucleus</keyword>
<evidence type="ECO:0000256" key="4">
    <source>
        <dbReference type="ARBA" id="ARBA00022490"/>
    </source>
</evidence>
<evidence type="ECO:0000256" key="7">
    <source>
        <dbReference type="ARBA" id="ARBA00022776"/>
    </source>
</evidence>
<keyword evidence="9" id="KW-0862">Zinc</keyword>
<evidence type="ECO:0000256" key="2">
    <source>
        <dbReference type="ARBA" id="ARBA00004496"/>
    </source>
</evidence>
<dbReference type="EMBL" id="JAHRIQ010093884">
    <property type="protein sequence ID" value="MEQ2251746.1"/>
    <property type="molecule type" value="Genomic_DNA"/>
</dbReference>
<keyword evidence="7" id="KW-0498">Mitosis</keyword>
<evidence type="ECO:0000256" key="8">
    <source>
        <dbReference type="ARBA" id="ARBA00022786"/>
    </source>
</evidence>
<dbReference type="PANTHER" id="PTHR15493:SF8">
    <property type="entry name" value="F-BOX ONLY PROTEIN 5"/>
    <property type="match status" value="1"/>
</dbReference>
<evidence type="ECO:0000256" key="9">
    <source>
        <dbReference type="ARBA" id="ARBA00022833"/>
    </source>
</evidence>
<protein>
    <recommendedName>
        <fullName evidence="13">ZBR-type domain-containing protein</fullName>
    </recommendedName>
</protein>
<feature type="region of interest" description="Disordered" evidence="12">
    <location>
        <begin position="15"/>
        <end position="46"/>
    </location>
</feature>
<keyword evidence="15" id="KW-1185">Reference proteome</keyword>
<comment type="caution">
    <text evidence="14">The sequence shown here is derived from an EMBL/GenBank/DDBJ whole genome shotgun (WGS) entry which is preliminary data.</text>
</comment>
<keyword evidence="7" id="KW-0132">Cell division</keyword>
<feature type="compositionally biased region" description="Polar residues" evidence="12">
    <location>
        <begin position="33"/>
        <end position="46"/>
    </location>
</feature>
<comment type="subcellular location">
    <subcellularLocation>
        <location evidence="2">Cytoplasm</location>
    </subcellularLocation>
    <subcellularLocation>
        <location evidence="1">Nucleus</location>
    </subcellularLocation>
</comment>
<evidence type="ECO:0000256" key="3">
    <source>
        <dbReference type="ARBA" id="ARBA00004906"/>
    </source>
</evidence>
<dbReference type="SUPFAM" id="SSF57850">
    <property type="entry name" value="RING/U-box"/>
    <property type="match status" value="1"/>
</dbReference>
<organism evidence="14 15">
    <name type="scientific">Ilyodon furcidens</name>
    <name type="common">goldbreast splitfin</name>
    <dbReference type="NCBI Taxonomy" id="33524"/>
    <lineage>
        <taxon>Eukaryota</taxon>
        <taxon>Metazoa</taxon>
        <taxon>Chordata</taxon>
        <taxon>Craniata</taxon>
        <taxon>Vertebrata</taxon>
        <taxon>Euteleostomi</taxon>
        <taxon>Actinopterygii</taxon>
        <taxon>Neopterygii</taxon>
        <taxon>Teleostei</taxon>
        <taxon>Neoteleostei</taxon>
        <taxon>Acanthomorphata</taxon>
        <taxon>Ovalentaria</taxon>
        <taxon>Atherinomorphae</taxon>
        <taxon>Cyprinodontiformes</taxon>
        <taxon>Goodeidae</taxon>
        <taxon>Ilyodon</taxon>
    </lineage>
</organism>
<keyword evidence="4" id="KW-0963">Cytoplasm</keyword>
<proteinExistence type="predicted"/>
<feature type="compositionally biased region" description="Low complexity" evidence="12">
    <location>
        <begin position="15"/>
        <end position="32"/>
    </location>
</feature>
<dbReference type="PANTHER" id="PTHR15493">
    <property type="entry name" value="F-BOX ONLY PROTEIN 5 AND 43"/>
    <property type="match status" value="1"/>
</dbReference>
<evidence type="ECO:0000256" key="12">
    <source>
        <dbReference type="SAM" id="MobiDB-lite"/>
    </source>
</evidence>
<evidence type="ECO:0000256" key="5">
    <source>
        <dbReference type="ARBA" id="ARBA00022723"/>
    </source>
</evidence>
<feature type="region of interest" description="Disordered" evidence="12">
    <location>
        <begin position="119"/>
        <end position="139"/>
    </location>
</feature>
<reference evidence="14 15" key="1">
    <citation type="submission" date="2021-06" db="EMBL/GenBank/DDBJ databases">
        <authorList>
            <person name="Palmer J.M."/>
        </authorList>
    </citation>
    <scope>NUCLEOTIDE SEQUENCE [LARGE SCALE GENOMIC DNA]</scope>
    <source>
        <strain evidence="15">if_2019</strain>
        <tissue evidence="14">Muscle</tissue>
    </source>
</reference>
<evidence type="ECO:0000313" key="14">
    <source>
        <dbReference type="EMBL" id="MEQ2251746.1"/>
    </source>
</evidence>
<dbReference type="Gene3D" id="2.20.25.20">
    <property type="match status" value="1"/>
</dbReference>
<dbReference type="Pfam" id="PF01485">
    <property type="entry name" value="IBR"/>
    <property type="match status" value="1"/>
</dbReference>